<protein>
    <recommendedName>
        <fullName evidence="3">Outer membrane protein beta-barrel domain-containing protein</fullName>
    </recommendedName>
</protein>
<evidence type="ECO:0000313" key="2">
    <source>
        <dbReference type="Proteomes" id="UP000318834"/>
    </source>
</evidence>
<comment type="caution">
    <text evidence="1">The sequence shown here is derived from an EMBL/GenBank/DDBJ whole genome shotgun (WGS) entry which is preliminary data.</text>
</comment>
<evidence type="ECO:0008006" key="3">
    <source>
        <dbReference type="Google" id="ProtNLM"/>
    </source>
</evidence>
<evidence type="ECO:0000313" key="1">
    <source>
        <dbReference type="EMBL" id="TMI76803.1"/>
    </source>
</evidence>
<proteinExistence type="predicted"/>
<accession>A0A537IZV5</accession>
<dbReference type="AlphaFoldDB" id="A0A537IZV5"/>
<dbReference type="Proteomes" id="UP000318834">
    <property type="component" value="Unassembled WGS sequence"/>
</dbReference>
<reference evidence="1 2" key="1">
    <citation type="journal article" date="2019" name="Nat. Microbiol.">
        <title>Mediterranean grassland soil C-N compound turnover is dependent on rainfall and depth, and is mediated by genomically divergent microorganisms.</title>
        <authorList>
            <person name="Diamond S."/>
            <person name="Andeer P.F."/>
            <person name="Li Z."/>
            <person name="Crits-Christoph A."/>
            <person name="Burstein D."/>
            <person name="Anantharaman K."/>
            <person name="Lane K.R."/>
            <person name="Thomas B.C."/>
            <person name="Pan C."/>
            <person name="Northen T.R."/>
            <person name="Banfield J.F."/>
        </authorList>
    </citation>
    <scope>NUCLEOTIDE SEQUENCE [LARGE SCALE GENOMIC DNA]</scope>
    <source>
        <strain evidence="1">NP_8</strain>
    </source>
</reference>
<gene>
    <name evidence="1" type="ORF">E6H05_02000</name>
</gene>
<dbReference type="EMBL" id="VBAP01000009">
    <property type="protein sequence ID" value="TMI76803.1"/>
    <property type="molecule type" value="Genomic_DNA"/>
</dbReference>
<name>A0A537IZV5_9BACT</name>
<sequence length="238" mass="24973">MRVLLCVIAILALVVIPTEMADAAMQFTLWPAEFSYGTPSGTFAWNSTLFGFRFDEPLGPFVSLRSDLRYGAVANPSFTATSMSGYSGSTWIADTAFRVGLRTGPVGFAAYGGYGGFFFNAKGPSASDNVVLRNLSSRLGVEATVAASGGLVLRGSYTWITSLTANADFSMSGPPAVADSRSGTGSGSEYEITLQYSPVPVTTVFAGYRGGSSQISWSGGGTNNSTFQGYLVGVELHF</sequence>
<organism evidence="1 2">
    <name type="scientific">Candidatus Segetimicrobium genomatis</name>
    <dbReference type="NCBI Taxonomy" id="2569760"/>
    <lineage>
        <taxon>Bacteria</taxon>
        <taxon>Bacillati</taxon>
        <taxon>Candidatus Sysuimicrobiota</taxon>
        <taxon>Candidatus Sysuimicrobiia</taxon>
        <taxon>Candidatus Sysuimicrobiales</taxon>
        <taxon>Candidatus Segetimicrobiaceae</taxon>
        <taxon>Candidatus Segetimicrobium</taxon>
    </lineage>
</organism>